<comment type="caution">
    <text evidence="1">The sequence shown here is derived from an EMBL/GenBank/DDBJ whole genome shotgun (WGS) entry which is preliminary data.</text>
</comment>
<name>A0ACB5URN8_9FIRM</name>
<keyword evidence="2" id="KW-1185">Reference proteome</keyword>
<accession>A0ACB5URN8</accession>
<proteinExistence type="predicted"/>
<organism evidence="1 2">
    <name type="scientific">Vallitalea maricola</name>
    <dbReference type="NCBI Taxonomy" id="3074433"/>
    <lineage>
        <taxon>Bacteria</taxon>
        <taxon>Bacillati</taxon>
        <taxon>Bacillota</taxon>
        <taxon>Clostridia</taxon>
        <taxon>Lachnospirales</taxon>
        <taxon>Vallitaleaceae</taxon>
        <taxon>Vallitalea</taxon>
    </lineage>
</organism>
<reference evidence="1" key="1">
    <citation type="submission" date="2023-09" db="EMBL/GenBank/DDBJ databases">
        <title>Vallitalea sediminicola and Vallitalea maricola sp. nov., anaerobic bacteria isolated from marine sediment.</title>
        <authorList>
            <person name="Hirano S."/>
            <person name="Maeda A."/>
            <person name="Terahara T."/>
            <person name="Mori K."/>
            <person name="Hamada M."/>
            <person name="Matsumoto R."/>
            <person name="Kobayashi T."/>
        </authorList>
    </citation>
    <scope>NUCLEOTIDE SEQUENCE</scope>
    <source>
        <strain evidence="1">AN17-2</strain>
    </source>
</reference>
<evidence type="ECO:0000313" key="2">
    <source>
        <dbReference type="Proteomes" id="UP001374599"/>
    </source>
</evidence>
<sequence length="445" mass="50448">MKKILVCLFTVVLLMSLLGGCSKDTKTSGDIKVTPDKKYEDNNEKKAKEEKVTIKWLHHWGEEGVRQWLEELEKTYEEAHPNVDIEITAAGGDNYYTLLKTKIASDDAPDIYDVDLIADQEFIDNNYLTDLTDAPFIPNIQSSVIDSVKKLGNGKVLAIPLDVWGAVVTYNKDVFEEAGITKVPATKKEFEEALRKLKDIGVDPIGASYQDRWTLDWELQNDYVVSILGNYDEEWIKKVQSRELKFQDDKNGFKEVLERLKERYQYVNRDPFGTDWNTVQDKLATGKIGMLINGTWTVGGVQAKNPDVNLGVMALPIVDEPAENKVVLGVKGGLAVHNGAKNKEVVYDFFNHIFSKSMAKIYQEKKVALSTVEGVELDPDSCFNTLVEYQNNDQVVDMSYLLSSFQDEFGNAFIDQISLYLLEDMTEDECIEALDKEFDKIAKRQ</sequence>
<gene>
    <name evidence="1" type="ORF">AN2V17_45890</name>
</gene>
<protein>
    <submittedName>
        <fullName evidence="1">Uncharacterized protein</fullName>
    </submittedName>
</protein>
<dbReference type="EMBL" id="BTPU01000122">
    <property type="protein sequence ID" value="GMQ65345.1"/>
    <property type="molecule type" value="Genomic_DNA"/>
</dbReference>
<dbReference type="Proteomes" id="UP001374599">
    <property type="component" value="Unassembled WGS sequence"/>
</dbReference>
<evidence type="ECO:0000313" key="1">
    <source>
        <dbReference type="EMBL" id="GMQ65345.1"/>
    </source>
</evidence>